<evidence type="ECO:0000256" key="6">
    <source>
        <dbReference type="ARBA" id="ARBA00022989"/>
    </source>
</evidence>
<keyword evidence="3" id="KW-0328">Glycosyltransferase</keyword>
<organism evidence="10 11">
    <name type="scientific">Eiseniibacteriota bacterium</name>
    <dbReference type="NCBI Taxonomy" id="2212470"/>
    <lineage>
        <taxon>Bacteria</taxon>
        <taxon>Candidatus Eiseniibacteriota</taxon>
    </lineage>
</organism>
<dbReference type="InterPro" id="IPR038731">
    <property type="entry name" value="RgtA/B/C-like"/>
</dbReference>
<comment type="subcellular location">
    <subcellularLocation>
        <location evidence="1">Cell membrane</location>
        <topology evidence="1">Multi-pass membrane protein</topology>
    </subcellularLocation>
</comment>
<dbReference type="AlphaFoldDB" id="A0A956SE39"/>
<evidence type="ECO:0000259" key="9">
    <source>
        <dbReference type="Pfam" id="PF13231"/>
    </source>
</evidence>
<dbReference type="GO" id="GO:0009103">
    <property type="term" value="P:lipopolysaccharide biosynthetic process"/>
    <property type="evidence" value="ECO:0007669"/>
    <property type="project" value="UniProtKB-ARBA"/>
</dbReference>
<sequence length="535" mass="59605">MNDVSQSRFPSNAATTAELCRLGLFLLATLRVVFHLVANWFDSYGIFRDEFYYLACSRHLAWGYVDHPPLSAFLLALQTAVFGDSLFALRILPALAGGASVFLVGAIAREFGAKRYGQMLAGMFAFFVPSWLAFAGYYSMNVLDLVFWAAIVLVAAKLIRARETSETGRPGWRLWAIFGGLVGLGILNKLSVLWLVAALGISLILSPQRRLLLTRGRFLGAGIVIVLVAPFVYWQVSHGWPTLEFIHNAQTYKNTVQTPLSFLAGVMLEMNPAMVLLWILGLVYLFLPGSKAPGQGGSLRWAGLTAVIVLAYLTLSKTAKPYYADTTFVLILPAAACACESWFGGRLRFLKVLVPIHAVVSGCIVLPFALPILPPERYVAYADRLGISEQNAERSELGALPQFYADRFGWEELARDVSDAYSTLSPDEQKLCAVYARNYGQAGALEYFRKTYPLPPVLCGHNNYWYWGPGDATGAVMITLNSNREQLEELFDSVELYGTHTCTWCMPFENDYPIWICRGMRVPIEEIWARQKEFI</sequence>
<reference evidence="10" key="2">
    <citation type="journal article" date="2021" name="Microbiome">
        <title>Successional dynamics and alternative stable states in a saline activated sludge microbial community over 9 years.</title>
        <authorList>
            <person name="Wang Y."/>
            <person name="Ye J."/>
            <person name="Ju F."/>
            <person name="Liu L."/>
            <person name="Boyd J.A."/>
            <person name="Deng Y."/>
            <person name="Parks D.H."/>
            <person name="Jiang X."/>
            <person name="Yin X."/>
            <person name="Woodcroft B.J."/>
            <person name="Tyson G.W."/>
            <person name="Hugenholtz P."/>
            <person name="Polz M.F."/>
            <person name="Zhang T."/>
        </authorList>
    </citation>
    <scope>NUCLEOTIDE SEQUENCE</scope>
    <source>
        <strain evidence="10">HKST-UBA02</strain>
    </source>
</reference>
<keyword evidence="2" id="KW-1003">Cell membrane</keyword>
<evidence type="ECO:0000256" key="5">
    <source>
        <dbReference type="ARBA" id="ARBA00022692"/>
    </source>
</evidence>
<comment type="caution">
    <text evidence="10">The sequence shown here is derived from an EMBL/GenBank/DDBJ whole genome shotgun (WGS) entry which is preliminary data.</text>
</comment>
<feature type="transmembrane region" description="Helical" evidence="8">
    <location>
        <begin position="327"/>
        <end position="345"/>
    </location>
</feature>
<evidence type="ECO:0000313" key="10">
    <source>
        <dbReference type="EMBL" id="MCA9755914.1"/>
    </source>
</evidence>
<evidence type="ECO:0000256" key="3">
    <source>
        <dbReference type="ARBA" id="ARBA00022676"/>
    </source>
</evidence>
<evidence type="ECO:0000313" key="11">
    <source>
        <dbReference type="Proteomes" id="UP000739538"/>
    </source>
</evidence>
<dbReference type="PANTHER" id="PTHR33908">
    <property type="entry name" value="MANNOSYLTRANSFERASE YKCB-RELATED"/>
    <property type="match status" value="1"/>
</dbReference>
<evidence type="ECO:0000256" key="1">
    <source>
        <dbReference type="ARBA" id="ARBA00004651"/>
    </source>
</evidence>
<keyword evidence="7 8" id="KW-0472">Membrane</keyword>
<gene>
    <name evidence="10" type="ORF">KDA27_08945</name>
</gene>
<dbReference type="Proteomes" id="UP000739538">
    <property type="component" value="Unassembled WGS sequence"/>
</dbReference>
<evidence type="ECO:0000256" key="7">
    <source>
        <dbReference type="ARBA" id="ARBA00023136"/>
    </source>
</evidence>
<feature type="transmembrane region" description="Helical" evidence="8">
    <location>
        <begin position="262"/>
        <end position="287"/>
    </location>
</feature>
<dbReference type="GO" id="GO:0016763">
    <property type="term" value="F:pentosyltransferase activity"/>
    <property type="evidence" value="ECO:0007669"/>
    <property type="project" value="TreeGrafter"/>
</dbReference>
<evidence type="ECO:0000256" key="4">
    <source>
        <dbReference type="ARBA" id="ARBA00022679"/>
    </source>
</evidence>
<dbReference type="EMBL" id="JAGQHS010000036">
    <property type="protein sequence ID" value="MCA9755914.1"/>
    <property type="molecule type" value="Genomic_DNA"/>
</dbReference>
<reference evidence="10" key="1">
    <citation type="submission" date="2020-04" db="EMBL/GenBank/DDBJ databases">
        <authorList>
            <person name="Zhang T."/>
        </authorList>
    </citation>
    <scope>NUCLEOTIDE SEQUENCE</scope>
    <source>
        <strain evidence="10">HKST-UBA02</strain>
    </source>
</reference>
<dbReference type="InterPro" id="IPR050297">
    <property type="entry name" value="LipidA_mod_glycosyltrf_83"/>
</dbReference>
<protein>
    <submittedName>
        <fullName evidence="10">Glycosyltransferase family 39 protein</fullName>
    </submittedName>
</protein>
<evidence type="ECO:0000256" key="8">
    <source>
        <dbReference type="SAM" id="Phobius"/>
    </source>
</evidence>
<feature type="transmembrane region" description="Helical" evidence="8">
    <location>
        <begin position="299"/>
        <end position="315"/>
    </location>
</feature>
<feature type="transmembrane region" description="Helical" evidence="8">
    <location>
        <begin position="120"/>
        <end position="139"/>
    </location>
</feature>
<feature type="transmembrane region" description="Helical" evidence="8">
    <location>
        <begin position="87"/>
        <end position="108"/>
    </location>
</feature>
<name>A0A956SE39_UNCEI</name>
<feature type="transmembrane region" description="Helical" evidence="8">
    <location>
        <begin position="21"/>
        <end position="41"/>
    </location>
</feature>
<feature type="transmembrane region" description="Helical" evidence="8">
    <location>
        <begin position="218"/>
        <end position="236"/>
    </location>
</feature>
<keyword evidence="6 8" id="KW-1133">Transmembrane helix</keyword>
<feature type="transmembrane region" description="Helical" evidence="8">
    <location>
        <begin position="172"/>
        <end position="187"/>
    </location>
</feature>
<accession>A0A956SE39</accession>
<keyword evidence="4" id="KW-0808">Transferase</keyword>
<feature type="transmembrane region" description="Helical" evidence="8">
    <location>
        <begin position="352"/>
        <end position="373"/>
    </location>
</feature>
<dbReference type="GO" id="GO:0005886">
    <property type="term" value="C:plasma membrane"/>
    <property type="evidence" value="ECO:0007669"/>
    <property type="project" value="UniProtKB-SubCell"/>
</dbReference>
<proteinExistence type="predicted"/>
<dbReference type="Pfam" id="PF13231">
    <property type="entry name" value="PMT_2"/>
    <property type="match status" value="1"/>
</dbReference>
<evidence type="ECO:0000256" key="2">
    <source>
        <dbReference type="ARBA" id="ARBA00022475"/>
    </source>
</evidence>
<dbReference type="PANTHER" id="PTHR33908:SF11">
    <property type="entry name" value="MEMBRANE PROTEIN"/>
    <property type="match status" value="1"/>
</dbReference>
<feature type="domain" description="Glycosyltransferase RgtA/B/C/D-like" evidence="9">
    <location>
        <begin position="66"/>
        <end position="234"/>
    </location>
</feature>
<keyword evidence="5 8" id="KW-0812">Transmembrane</keyword>